<dbReference type="EMBL" id="BMHC01000031">
    <property type="protein sequence ID" value="GGI33459.1"/>
    <property type="molecule type" value="Genomic_DNA"/>
</dbReference>
<sequence length="89" mass="10173">MHVAHRDGCDGKEEEQATEQAIDHAHWINDYSDWRATPIRMGSDALRLRYGTANGTTYVRGSAIWFNVALCSRPRTLEFLRGVIERIVL</sequence>
<name>A0AA87WCN6_9BRAD</name>
<comment type="caution">
    <text evidence="1">The sequence shown here is derived from an EMBL/GenBank/DDBJ whole genome shotgun (WGS) entry which is preliminary data.</text>
</comment>
<dbReference type="Proteomes" id="UP000625079">
    <property type="component" value="Unassembled WGS sequence"/>
</dbReference>
<evidence type="ECO:0000313" key="2">
    <source>
        <dbReference type="Proteomes" id="UP000625079"/>
    </source>
</evidence>
<organism evidence="1 2">
    <name type="scientific">Bradyrhizobium guangdongense</name>
    <dbReference type="NCBI Taxonomy" id="1325090"/>
    <lineage>
        <taxon>Bacteria</taxon>
        <taxon>Pseudomonadati</taxon>
        <taxon>Pseudomonadota</taxon>
        <taxon>Alphaproteobacteria</taxon>
        <taxon>Hyphomicrobiales</taxon>
        <taxon>Nitrobacteraceae</taxon>
        <taxon>Bradyrhizobium</taxon>
    </lineage>
</organism>
<dbReference type="AlphaFoldDB" id="A0AA87WCN6"/>
<reference evidence="1" key="1">
    <citation type="journal article" date="2014" name="Int. J. Syst. Evol. Microbiol.">
        <title>Complete genome sequence of Corynebacterium casei LMG S-19264T (=DSM 44701T), isolated from a smear-ripened cheese.</title>
        <authorList>
            <consortium name="US DOE Joint Genome Institute (JGI-PGF)"/>
            <person name="Walter F."/>
            <person name="Albersmeier A."/>
            <person name="Kalinowski J."/>
            <person name="Ruckert C."/>
        </authorList>
    </citation>
    <scope>NUCLEOTIDE SEQUENCE</scope>
    <source>
        <strain evidence="1">CGMCC 1.15034</strain>
    </source>
</reference>
<proteinExistence type="predicted"/>
<protein>
    <submittedName>
        <fullName evidence="1">Uncharacterized protein</fullName>
    </submittedName>
</protein>
<gene>
    <name evidence="1" type="ORF">GCM10010987_74490</name>
</gene>
<accession>A0AA87WCN6</accession>
<evidence type="ECO:0000313" key="1">
    <source>
        <dbReference type="EMBL" id="GGI33459.1"/>
    </source>
</evidence>
<reference evidence="1" key="2">
    <citation type="submission" date="2022-12" db="EMBL/GenBank/DDBJ databases">
        <authorList>
            <person name="Sun Q."/>
            <person name="Zhou Y."/>
        </authorList>
    </citation>
    <scope>NUCLEOTIDE SEQUENCE</scope>
    <source>
        <strain evidence="1">CGMCC 1.15034</strain>
    </source>
</reference>